<dbReference type="Proteomes" id="UP000054560">
    <property type="component" value="Unassembled WGS sequence"/>
</dbReference>
<keyword evidence="3" id="KW-1185">Reference proteome</keyword>
<proteinExistence type="predicted"/>
<gene>
    <name evidence="2" type="ORF">SARC_14531</name>
</gene>
<dbReference type="AlphaFoldDB" id="A0A0L0F9W6"/>
<reference evidence="2 3" key="1">
    <citation type="submission" date="2011-02" db="EMBL/GenBank/DDBJ databases">
        <title>The Genome Sequence of Sphaeroforma arctica JP610.</title>
        <authorList>
            <consortium name="The Broad Institute Genome Sequencing Platform"/>
            <person name="Russ C."/>
            <person name="Cuomo C."/>
            <person name="Young S.K."/>
            <person name="Zeng Q."/>
            <person name="Gargeya S."/>
            <person name="Alvarado L."/>
            <person name="Berlin A."/>
            <person name="Chapman S.B."/>
            <person name="Chen Z."/>
            <person name="Freedman E."/>
            <person name="Gellesch M."/>
            <person name="Goldberg J."/>
            <person name="Griggs A."/>
            <person name="Gujja S."/>
            <person name="Heilman E."/>
            <person name="Heiman D."/>
            <person name="Howarth C."/>
            <person name="Mehta T."/>
            <person name="Neiman D."/>
            <person name="Pearson M."/>
            <person name="Roberts A."/>
            <person name="Saif S."/>
            <person name="Shea T."/>
            <person name="Shenoy N."/>
            <person name="Sisk P."/>
            <person name="Stolte C."/>
            <person name="Sykes S."/>
            <person name="White J."/>
            <person name="Yandava C."/>
            <person name="Burger G."/>
            <person name="Gray M.W."/>
            <person name="Holland P.W.H."/>
            <person name="King N."/>
            <person name="Lang F.B.F."/>
            <person name="Roger A.J."/>
            <person name="Ruiz-Trillo I."/>
            <person name="Haas B."/>
            <person name="Nusbaum C."/>
            <person name="Birren B."/>
        </authorList>
    </citation>
    <scope>NUCLEOTIDE SEQUENCE [LARGE SCALE GENOMIC DNA]</scope>
    <source>
        <strain evidence="2 3">JP610</strain>
    </source>
</reference>
<feature type="non-terminal residue" evidence="2">
    <location>
        <position position="1"/>
    </location>
</feature>
<evidence type="ECO:0000259" key="1">
    <source>
        <dbReference type="PROSITE" id="PS50800"/>
    </source>
</evidence>
<organism evidence="2 3">
    <name type="scientific">Sphaeroforma arctica JP610</name>
    <dbReference type="NCBI Taxonomy" id="667725"/>
    <lineage>
        <taxon>Eukaryota</taxon>
        <taxon>Ichthyosporea</taxon>
        <taxon>Ichthyophonida</taxon>
        <taxon>Sphaeroforma</taxon>
    </lineage>
</organism>
<evidence type="ECO:0000313" key="2">
    <source>
        <dbReference type="EMBL" id="KNC72908.1"/>
    </source>
</evidence>
<feature type="domain" description="SAP" evidence="1">
    <location>
        <begin position="57"/>
        <end position="91"/>
    </location>
</feature>
<name>A0A0L0F9W6_9EUKA</name>
<dbReference type="EMBL" id="KQ246334">
    <property type="protein sequence ID" value="KNC72908.1"/>
    <property type="molecule type" value="Genomic_DNA"/>
</dbReference>
<dbReference type="PROSITE" id="PS50800">
    <property type="entry name" value="SAP"/>
    <property type="match status" value="1"/>
</dbReference>
<sequence>ELAGESLRKLKLSVYAEDYDPRSAFVISKKRPAPKEVIDPDEDLGARIKRLHASGKLKSVNNTDLKTFLKLIGQSQSGKKDILLEKIEMYYDNL</sequence>
<dbReference type="RefSeq" id="XP_014146810.1">
    <property type="nucleotide sequence ID" value="XM_014291335.1"/>
</dbReference>
<accession>A0A0L0F9W6</accession>
<dbReference type="InterPro" id="IPR003034">
    <property type="entry name" value="SAP_dom"/>
</dbReference>
<protein>
    <recommendedName>
        <fullName evidence="1">SAP domain-containing protein</fullName>
    </recommendedName>
</protein>
<evidence type="ECO:0000313" key="3">
    <source>
        <dbReference type="Proteomes" id="UP000054560"/>
    </source>
</evidence>
<dbReference type="GeneID" id="25915035"/>
<dbReference type="OrthoDB" id="761538at2759"/>